<dbReference type="GO" id="GO:0070125">
    <property type="term" value="P:mitochondrial translational elongation"/>
    <property type="evidence" value="ECO:0007669"/>
    <property type="project" value="TreeGrafter"/>
</dbReference>
<keyword evidence="5" id="KW-0342">GTP-binding</keyword>
<reference evidence="7" key="1">
    <citation type="journal article" date="2019" name="bioRxiv">
        <title>The Genome of the Zebra Mussel, Dreissena polymorpha: A Resource for Invasive Species Research.</title>
        <authorList>
            <person name="McCartney M.A."/>
            <person name="Auch B."/>
            <person name="Kono T."/>
            <person name="Mallez S."/>
            <person name="Zhang Y."/>
            <person name="Obille A."/>
            <person name="Becker A."/>
            <person name="Abrahante J.E."/>
            <person name="Garbe J."/>
            <person name="Badalamenti J.P."/>
            <person name="Herman A."/>
            <person name="Mangelson H."/>
            <person name="Liachko I."/>
            <person name="Sullivan S."/>
            <person name="Sone E.D."/>
            <person name="Koren S."/>
            <person name="Silverstein K.A.T."/>
            <person name="Beckman K.B."/>
            <person name="Gohl D.M."/>
        </authorList>
    </citation>
    <scope>NUCLEOTIDE SEQUENCE</scope>
    <source>
        <strain evidence="7">Duluth1</strain>
        <tissue evidence="7">Whole animal</tissue>
    </source>
</reference>
<dbReference type="SUPFAM" id="SSF52540">
    <property type="entry name" value="P-loop containing nucleoside triphosphate hydrolases"/>
    <property type="match status" value="1"/>
</dbReference>
<dbReference type="PRINTS" id="PR00315">
    <property type="entry name" value="ELONGATNFCT"/>
</dbReference>
<proteinExistence type="inferred from homology"/>
<dbReference type="SUPFAM" id="SSF50465">
    <property type="entry name" value="EF-Tu/eEF-1alpha/eIF2-gamma C-terminal domain"/>
    <property type="match status" value="1"/>
</dbReference>
<evidence type="ECO:0000259" key="6">
    <source>
        <dbReference type="PROSITE" id="PS51722"/>
    </source>
</evidence>
<dbReference type="Proteomes" id="UP000828390">
    <property type="component" value="Unassembled WGS sequence"/>
</dbReference>
<dbReference type="InterPro" id="IPR004160">
    <property type="entry name" value="Transl_elong_EFTu/EF1A_C"/>
</dbReference>
<dbReference type="InterPro" id="IPR000795">
    <property type="entry name" value="T_Tr_GTP-bd_dom"/>
</dbReference>
<dbReference type="Gene3D" id="2.40.30.10">
    <property type="entry name" value="Translation factors"/>
    <property type="match status" value="2"/>
</dbReference>
<comment type="caution">
    <text evidence="7">The sequence shown here is derived from an EMBL/GenBank/DDBJ whole genome shotgun (WGS) entry which is preliminary data.</text>
</comment>
<dbReference type="GO" id="GO:0003746">
    <property type="term" value="F:translation elongation factor activity"/>
    <property type="evidence" value="ECO:0007669"/>
    <property type="project" value="UniProtKB-KW"/>
</dbReference>
<dbReference type="InterPro" id="IPR027417">
    <property type="entry name" value="P-loop_NTPase"/>
</dbReference>
<dbReference type="PANTHER" id="PTHR43721">
    <property type="entry name" value="ELONGATION FACTOR TU-RELATED"/>
    <property type="match status" value="1"/>
</dbReference>
<accession>A0A9D4KNX3</accession>
<dbReference type="InterPro" id="IPR050055">
    <property type="entry name" value="EF-Tu_GTPase"/>
</dbReference>
<evidence type="ECO:0000256" key="5">
    <source>
        <dbReference type="ARBA" id="ARBA00023134"/>
    </source>
</evidence>
<dbReference type="SUPFAM" id="SSF50447">
    <property type="entry name" value="Translation proteins"/>
    <property type="match status" value="1"/>
</dbReference>
<dbReference type="EMBL" id="JAIWYP010000004">
    <property type="protein sequence ID" value="KAH3842979.1"/>
    <property type="molecule type" value="Genomic_DNA"/>
</dbReference>
<feature type="domain" description="Tr-type G" evidence="6">
    <location>
        <begin position="1"/>
        <end position="114"/>
    </location>
</feature>
<evidence type="ECO:0000313" key="7">
    <source>
        <dbReference type="EMBL" id="KAH3842979.1"/>
    </source>
</evidence>
<dbReference type="Gene3D" id="3.40.50.300">
    <property type="entry name" value="P-loop containing nucleotide triphosphate hydrolases"/>
    <property type="match status" value="1"/>
</dbReference>
<dbReference type="GO" id="GO:0003924">
    <property type="term" value="F:GTPase activity"/>
    <property type="evidence" value="ECO:0007669"/>
    <property type="project" value="InterPro"/>
</dbReference>
<keyword evidence="2" id="KW-0547">Nucleotide-binding</keyword>
<dbReference type="GO" id="GO:0005525">
    <property type="term" value="F:GTP binding"/>
    <property type="evidence" value="ECO:0007669"/>
    <property type="project" value="UniProtKB-KW"/>
</dbReference>
<keyword evidence="8" id="KW-1185">Reference proteome</keyword>
<dbReference type="InterPro" id="IPR004161">
    <property type="entry name" value="EFTu-like_2"/>
</dbReference>
<evidence type="ECO:0000256" key="3">
    <source>
        <dbReference type="ARBA" id="ARBA00022768"/>
    </source>
</evidence>
<protein>
    <recommendedName>
        <fullName evidence="6">Tr-type G domain-containing protein</fullName>
    </recommendedName>
</protein>
<keyword evidence="4" id="KW-0648">Protein biosynthesis</keyword>
<keyword evidence="3" id="KW-0251">Elongation factor</keyword>
<dbReference type="AlphaFoldDB" id="A0A9D4KNX3"/>
<dbReference type="Pfam" id="PF03144">
    <property type="entry name" value="GTP_EFTU_D2"/>
    <property type="match status" value="1"/>
</dbReference>
<dbReference type="Pfam" id="PF03143">
    <property type="entry name" value="GTP_EFTU_D3"/>
    <property type="match status" value="1"/>
</dbReference>
<dbReference type="GO" id="GO:0005739">
    <property type="term" value="C:mitochondrion"/>
    <property type="evidence" value="ECO:0007669"/>
    <property type="project" value="TreeGrafter"/>
</dbReference>
<dbReference type="PANTHER" id="PTHR43721:SF2">
    <property type="entry name" value="ELONGATION FACTOR TU, MITOCHONDRIAL"/>
    <property type="match status" value="1"/>
</dbReference>
<dbReference type="InterPro" id="IPR009000">
    <property type="entry name" value="Transl_B-barrel_sf"/>
</dbReference>
<dbReference type="InterPro" id="IPR009001">
    <property type="entry name" value="Transl_elong_EF1A/Init_IF2_C"/>
</dbReference>
<evidence type="ECO:0000256" key="2">
    <source>
        <dbReference type="ARBA" id="ARBA00022741"/>
    </source>
</evidence>
<name>A0A9D4KNX3_DREPO</name>
<comment type="similarity">
    <text evidence="1">Belongs to the TRAFAC class translation factor GTPase superfamily. Classic translation factor GTPase family. EF-Tu/EF-1A subfamily.</text>
</comment>
<dbReference type="PROSITE" id="PS51722">
    <property type="entry name" value="G_TR_2"/>
    <property type="match status" value="1"/>
</dbReference>
<organism evidence="7 8">
    <name type="scientific">Dreissena polymorpha</name>
    <name type="common">Zebra mussel</name>
    <name type="synonym">Mytilus polymorpha</name>
    <dbReference type="NCBI Taxonomy" id="45954"/>
    <lineage>
        <taxon>Eukaryota</taxon>
        <taxon>Metazoa</taxon>
        <taxon>Spiralia</taxon>
        <taxon>Lophotrochozoa</taxon>
        <taxon>Mollusca</taxon>
        <taxon>Bivalvia</taxon>
        <taxon>Autobranchia</taxon>
        <taxon>Heteroconchia</taxon>
        <taxon>Euheterodonta</taxon>
        <taxon>Imparidentia</taxon>
        <taxon>Neoheterodontei</taxon>
        <taxon>Myida</taxon>
        <taxon>Dreissenoidea</taxon>
        <taxon>Dreissenidae</taxon>
        <taxon>Dreissena</taxon>
    </lineage>
</organism>
<evidence type="ECO:0000313" key="8">
    <source>
        <dbReference type="Proteomes" id="UP000828390"/>
    </source>
</evidence>
<dbReference type="FunFam" id="2.40.30.10:FF:000085">
    <property type="entry name" value="Elongation factor Tu"/>
    <property type="match status" value="1"/>
</dbReference>
<dbReference type="Pfam" id="PF00009">
    <property type="entry name" value="GTP_EFTU"/>
    <property type="match status" value="1"/>
</dbReference>
<reference evidence="7" key="2">
    <citation type="submission" date="2020-11" db="EMBL/GenBank/DDBJ databases">
        <authorList>
            <person name="McCartney M.A."/>
            <person name="Auch B."/>
            <person name="Kono T."/>
            <person name="Mallez S."/>
            <person name="Becker A."/>
            <person name="Gohl D.M."/>
            <person name="Silverstein K.A.T."/>
            <person name="Koren S."/>
            <person name="Bechman K.B."/>
            <person name="Herman A."/>
            <person name="Abrahante J.E."/>
            <person name="Garbe J."/>
        </authorList>
    </citation>
    <scope>NUCLEOTIDE SEQUENCE</scope>
    <source>
        <strain evidence="7">Duluth1</strain>
        <tissue evidence="7">Whole animal</tissue>
    </source>
</reference>
<evidence type="ECO:0000256" key="4">
    <source>
        <dbReference type="ARBA" id="ARBA00022917"/>
    </source>
</evidence>
<evidence type="ECO:0000256" key="1">
    <source>
        <dbReference type="ARBA" id="ARBA00007249"/>
    </source>
</evidence>
<gene>
    <name evidence="7" type="ORF">DPMN_116485</name>
</gene>
<sequence length="339" mass="37278">MITGAAQMDGAILVVAATDGTMPQTREHLLLARQIGLERVVVFINKADIVDQEMLELVELEIRDLLEEFGYDSINTPVICGSALATLNGDEGKYGKPSVRKLTETVDSYIKVPKRNVDAPFKMPVESALSVPGRGTVLIGTISEGKVKTGDAMELLGFDKKIQTNIIDLQVFKKSVPECKAGENVGVLARGVKTDDVRRGMFLVKPNSKKLTNYFEAQVYALKPTEGGRTKPILNNYMQPMFMSLWNLEACVQFHANTPMIMPGETQKVNILLSKSMVVTEGDKFTIRENTTVLSGIITQALPMSEQSIVGFNKLRPIQMKIASGNSAVIAKREKNKKK</sequence>